<organism evidence="7 8">
    <name type="scientific">Agathobaculum faecis</name>
    <dbReference type="NCBI Taxonomy" id="2763013"/>
    <lineage>
        <taxon>Bacteria</taxon>
        <taxon>Bacillati</taxon>
        <taxon>Bacillota</taxon>
        <taxon>Clostridia</taxon>
        <taxon>Eubacteriales</taxon>
        <taxon>Butyricicoccaceae</taxon>
        <taxon>Agathobaculum</taxon>
    </lineage>
</organism>
<dbReference type="EMBL" id="JACOPL010000007">
    <property type="protein sequence ID" value="MBC5725494.1"/>
    <property type="molecule type" value="Genomic_DNA"/>
</dbReference>
<dbReference type="SMART" id="SM00529">
    <property type="entry name" value="HTH_DTXR"/>
    <property type="match status" value="1"/>
</dbReference>
<dbReference type="RefSeq" id="WP_054327524.1">
    <property type="nucleotide sequence ID" value="NZ_JACOPL010000007.1"/>
</dbReference>
<dbReference type="InterPro" id="IPR022689">
    <property type="entry name" value="Iron_dep_repressor"/>
</dbReference>
<reference evidence="7" key="1">
    <citation type="submission" date="2020-08" db="EMBL/GenBank/DDBJ databases">
        <title>Genome public.</title>
        <authorList>
            <person name="Liu C."/>
            <person name="Sun Q."/>
        </authorList>
    </citation>
    <scope>NUCLEOTIDE SEQUENCE</scope>
    <source>
        <strain evidence="7">NSJ-28</strain>
    </source>
</reference>
<dbReference type="SUPFAM" id="SSF46785">
    <property type="entry name" value="Winged helix' DNA-binding domain"/>
    <property type="match status" value="1"/>
</dbReference>
<dbReference type="InterPro" id="IPR001367">
    <property type="entry name" value="Fe_dep_repressor"/>
</dbReference>
<dbReference type="Gene3D" id="1.10.60.10">
    <property type="entry name" value="Iron dependent repressor, metal binding and dimerisation domain"/>
    <property type="match status" value="1"/>
</dbReference>
<dbReference type="InterPro" id="IPR050536">
    <property type="entry name" value="DtxR_MntR_Metal-Reg"/>
</dbReference>
<dbReference type="GO" id="GO:0003677">
    <property type="term" value="F:DNA binding"/>
    <property type="evidence" value="ECO:0007669"/>
    <property type="project" value="UniProtKB-KW"/>
</dbReference>
<evidence type="ECO:0000256" key="4">
    <source>
        <dbReference type="ARBA" id="ARBA00023163"/>
    </source>
</evidence>
<evidence type="ECO:0000259" key="5">
    <source>
        <dbReference type="Pfam" id="PF01325"/>
    </source>
</evidence>
<accession>A0A923LX25</accession>
<evidence type="ECO:0000256" key="3">
    <source>
        <dbReference type="ARBA" id="ARBA00023125"/>
    </source>
</evidence>
<dbReference type="InterPro" id="IPR036388">
    <property type="entry name" value="WH-like_DNA-bd_sf"/>
</dbReference>
<dbReference type="Pfam" id="PF02742">
    <property type="entry name" value="Fe_dep_repr_C"/>
    <property type="match status" value="1"/>
</dbReference>
<proteinExistence type="inferred from homology"/>
<evidence type="ECO:0000259" key="6">
    <source>
        <dbReference type="Pfam" id="PF02742"/>
    </source>
</evidence>
<dbReference type="GO" id="GO:0046914">
    <property type="term" value="F:transition metal ion binding"/>
    <property type="evidence" value="ECO:0007669"/>
    <property type="project" value="InterPro"/>
</dbReference>
<keyword evidence="2" id="KW-0805">Transcription regulation</keyword>
<name>A0A923LX25_9FIRM</name>
<evidence type="ECO:0000313" key="8">
    <source>
        <dbReference type="Proteomes" id="UP000606499"/>
    </source>
</evidence>
<dbReference type="InterPro" id="IPR036421">
    <property type="entry name" value="Fe_dep_repressor_sf"/>
</dbReference>
<evidence type="ECO:0000313" key="7">
    <source>
        <dbReference type="EMBL" id="MBC5725494.1"/>
    </source>
</evidence>
<dbReference type="GO" id="GO:0003700">
    <property type="term" value="F:DNA-binding transcription factor activity"/>
    <property type="evidence" value="ECO:0007669"/>
    <property type="project" value="InterPro"/>
</dbReference>
<dbReference type="InterPro" id="IPR036390">
    <property type="entry name" value="WH_DNA-bd_sf"/>
</dbReference>
<keyword evidence="3" id="KW-0238">DNA-binding</keyword>
<protein>
    <submittedName>
        <fullName evidence="7">Metal-dependent transcriptional regulator</fullName>
    </submittedName>
</protein>
<feature type="domain" description="Iron dependent repressor metal binding and dimerisation" evidence="6">
    <location>
        <begin position="64"/>
        <end position="117"/>
    </location>
</feature>
<dbReference type="PANTHER" id="PTHR33238">
    <property type="entry name" value="IRON (METAL) DEPENDENT REPRESSOR, DTXR FAMILY"/>
    <property type="match status" value="1"/>
</dbReference>
<dbReference type="Pfam" id="PF01325">
    <property type="entry name" value="Fe_dep_repress"/>
    <property type="match status" value="1"/>
</dbReference>
<dbReference type="InterPro" id="IPR022687">
    <property type="entry name" value="HTH_DTXR"/>
</dbReference>
<dbReference type="PANTHER" id="PTHR33238:SF7">
    <property type="entry name" value="IRON-DEPENDENT TRANSCRIPTIONAL REGULATOR"/>
    <property type="match status" value="1"/>
</dbReference>
<dbReference type="Proteomes" id="UP000606499">
    <property type="component" value="Unassembled WGS sequence"/>
</dbReference>
<evidence type="ECO:0000256" key="1">
    <source>
        <dbReference type="ARBA" id="ARBA00007871"/>
    </source>
</evidence>
<gene>
    <name evidence="7" type="ORF">H8S45_08500</name>
</gene>
<comment type="similarity">
    <text evidence="1">Belongs to the DtxR/MntR family.</text>
</comment>
<keyword evidence="8" id="KW-1185">Reference proteome</keyword>
<dbReference type="GO" id="GO:0046983">
    <property type="term" value="F:protein dimerization activity"/>
    <property type="evidence" value="ECO:0007669"/>
    <property type="project" value="InterPro"/>
</dbReference>
<dbReference type="Gene3D" id="1.10.10.10">
    <property type="entry name" value="Winged helix-like DNA-binding domain superfamily/Winged helix DNA-binding domain"/>
    <property type="match status" value="1"/>
</dbReference>
<sequence>MKVQESAENYLEAILILQHQKGSVRSIDVAHYTGFSKPSISRAVGLLRDNGYVSIDQNGLLCLTDAGRTIAETIYERHTVLTELLTMLGVSPETAAEDACRIEHVISAETFAKLKEHARQHGVKAGR</sequence>
<comment type="caution">
    <text evidence="7">The sequence shown here is derived from an EMBL/GenBank/DDBJ whole genome shotgun (WGS) entry which is preliminary data.</text>
</comment>
<feature type="domain" description="HTH dtxR-type" evidence="5">
    <location>
        <begin position="4"/>
        <end position="55"/>
    </location>
</feature>
<dbReference type="SUPFAM" id="SSF47979">
    <property type="entry name" value="Iron-dependent repressor protein, dimerization domain"/>
    <property type="match status" value="1"/>
</dbReference>
<evidence type="ECO:0000256" key="2">
    <source>
        <dbReference type="ARBA" id="ARBA00023015"/>
    </source>
</evidence>
<keyword evidence="4" id="KW-0804">Transcription</keyword>
<dbReference type="AlphaFoldDB" id="A0A923LX25"/>